<accession>A0A4R4YF37</accession>
<dbReference type="GO" id="GO:0003677">
    <property type="term" value="F:DNA binding"/>
    <property type="evidence" value="ECO:0007669"/>
    <property type="project" value="InterPro"/>
</dbReference>
<name>A0A4R4YF37_9ACTN</name>
<sequence>MSAALIWHSGSRSSSASRRSGWPAPTASPPPCSRSTPPDRSTGATSPVAQATSTRPTSATSSGRSPGSRRPGTSKSGGGSCANIPATRSRNDVTQLRPLLDAIPKVRGKRGRPRQRPDVVLADRGYDHDKYRNLVRELQIRPLIARRGTEHGSGLGKQRWVVEQTFALMHAFRRLRIRREVRADIHEAFLKLARAHLLATPVLIALAVLSAGKTVGASTLCEALDPNKPVRLPTLKVVTAFIHGCGGSEEDVAVWTTAWRRMDGQGHPQRQATARRQPATGRLAKIMKGAVRDGPRPFSGPAEIPSPTARGGPVGAAAYNGIMDTLGVVLTARSNRGLKSEEFDRQVAMLKPFMDWDAPSWTWWARIPGSRTEHVTKVINTLFEAARLYGTAVTVQLAPAERADEAAAGG</sequence>
<feature type="compositionally biased region" description="Low complexity" evidence="1">
    <location>
        <begin position="9"/>
        <end position="21"/>
    </location>
</feature>
<dbReference type="Proteomes" id="UP000295302">
    <property type="component" value="Unassembled WGS sequence"/>
</dbReference>
<comment type="caution">
    <text evidence="3">The sequence shown here is derived from an EMBL/GenBank/DDBJ whole genome shotgun (WGS) entry which is preliminary data.</text>
</comment>
<reference evidence="3 4" key="1">
    <citation type="submission" date="2019-03" db="EMBL/GenBank/DDBJ databases">
        <title>Draft genome sequences of novel Actinobacteria.</title>
        <authorList>
            <person name="Sahin N."/>
            <person name="Ay H."/>
            <person name="Saygin H."/>
        </authorList>
    </citation>
    <scope>NUCLEOTIDE SEQUENCE [LARGE SCALE GENOMIC DNA]</scope>
    <source>
        <strain evidence="3 4">CH32</strain>
    </source>
</reference>
<feature type="region of interest" description="Disordered" evidence="1">
    <location>
        <begin position="1"/>
        <end position="116"/>
    </location>
</feature>
<evidence type="ECO:0000313" key="4">
    <source>
        <dbReference type="Proteomes" id="UP000295302"/>
    </source>
</evidence>
<evidence type="ECO:0000259" key="2">
    <source>
        <dbReference type="Pfam" id="PF01609"/>
    </source>
</evidence>
<dbReference type="EMBL" id="SMKQ01000121">
    <property type="protein sequence ID" value="TDD42760.1"/>
    <property type="molecule type" value="Genomic_DNA"/>
</dbReference>
<dbReference type="InterPro" id="IPR002559">
    <property type="entry name" value="Transposase_11"/>
</dbReference>
<feature type="compositionally biased region" description="Polar residues" evidence="1">
    <location>
        <begin position="33"/>
        <end position="51"/>
    </location>
</feature>
<evidence type="ECO:0000313" key="3">
    <source>
        <dbReference type="EMBL" id="TDD42760.1"/>
    </source>
</evidence>
<dbReference type="OrthoDB" id="3335835at2"/>
<protein>
    <recommendedName>
        <fullName evidence="2">Transposase IS4-like domain-containing protein</fullName>
    </recommendedName>
</protein>
<dbReference type="AlphaFoldDB" id="A0A4R4YF37"/>
<dbReference type="PANTHER" id="PTHR30007:SF1">
    <property type="entry name" value="BLR1914 PROTEIN"/>
    <property type="match status" value="1"/>
</dbReference>
<organism evidence="3 4">
    <name type="scientific">Nonomuraea terrae</name>
    <dbReference type="NCBI Taxonomy" id="2530383"/>
    <lineage>
        <taxon>Bacteria</taxon>
        <taxon>Bacillati</taxon>
        <taxon>Actinomycetota</taxon>
        <taxon>Actinomycetes</taxon>
        <taxon>Streptosporangiales</taxon>
        <taxon>Streptosporangiaceae</taxon>
        <taxon>Nonomuraea</taxon>
    </lineage>
</organism>
<feature type="domain" description="Transposase IS4-like" evidence="2">
    <location>
        <begin position="86"/>
        <end position="198"/>
    </location>
</feature>
<keyword evidence="4" id="KW-1185">Reference proteome</keyword>
<gene>
    <name evidence="3" type="ORF">E1286_30015</name>
</gene>
<dbReference type="Pfam" id="PF01609">
    <property type="entry name" value="DDE_Tnp_1"/>
    <property type="match status" value="1"/>
</dbReference>
<dbReference type="PANTHER" id="PTHR30007">
    <property type="entry name" value="PHP DOMAIN PROTEIN"/>
    <property type="match status" value="1"/>
</dbReference>
<dbReference type="GO" id="GO:0004803">
    <property type="term" value="F:transposase activity"/>
    <property type="evidence" value="ECO:0007669"/>
    <property type="project" value="InterPro"/>
</dbReference>
<proteinExistence type="predicted"/>
<dbReference type="GO" id="GO:0006313">
    <property type="term" value="P:DNA transposition"/>
    <property type="evidence" value="ECO:0007669"/>
    <property type="project" value="InterPro"/>
</dbReference>
<feature type="compositionally biased region" description="Low complexity" evidence="1">
    <location>
        <begin position="52"/>
        <end position="74"/>
    </location>
</feature>
<evidence type="ECO:0000256" key="1">
    <source>
        <dbReference type="SAM" id="MobiDB-lite"/>
    </source>
</evidence>